<dbReference type="Proteomes" id="UP001501509">
    <property type="component" value="Unassembled WGS sequence"/>
</dbReference>
<evidence type="ECO:0000259" key="3">
    <source>
        <dbReference type="Pfam" id="PF26366"/>
    </source>
</evidence>
<name>A0ABP6CP89_9ACTN</name>
<dbReference type="PROSITE" id="PS51257">
    <property type="entry name" value="PROKAR_LIPOPROTEIN"/>
    <property type="match status" value="1"/>
</dbReference>
<keyword evidence="5" id="KW-1185">Reference proteome</keyword>
<proteinExistence type="predicted"/>
<evidence type="ECO:0000256" key="1">
    <source>
        <dbReference type="SAM" id="MobiDB-lite"/>
    </source>
</evidence>
<organism evidence="4 5">
    <name type="scientific">Actinomadura fulvescens</name>
    <dbReference type="NCBI Taxonomy" id="46160"/>
    <lineage>
        <taxon>Bacteria</taxon>
        <taxon>Bacillati</taxon>
        <taxon>Actinomycetota</taxon>
        <taxon>Actinomycetes</taxon>
        <taxon>Streptosporangiales</taxon>
        <taxon>Thermomonosporaceae</taxon>
        <taxon>Actinomadura</taxon>
    </lineage>
</organism>
<feature type="region of interest" description="Disordered" evidence="1">
    <location>
        <begin position="26"/>
        <end position="48"/>
    </location>
</feature>
<gene>
    <name evidence="4" type="ORF">GCM10010411_68860</name>
</gene>
<keyword evidence="4" id="KW-0449">Lipoprotein</keyword>
<protein>
    <submittedName>
        <fullName evidence="4">Lipoprotein</fullName>
    </submittedName>
</protein>
<dbReference type="EMBL" id="BAAATD010000011">
    <property type="protein sequence ID" value="GAA2623004.1"/>
    <property type="molecule type" value="Genomic_DNA"/>
</dbReference>
<dbReference type="RefSeq" id="WP_344546667.1">
    <property type="nucleotide sequence ID" value="NZ_BAAATD010000011.1"/>
</dbReference>
<feature type="signal peptide" evidence="2">
    <location>
        <begin position="1"/>
        <end position="21"/>
    </location>
</feature>
<dbReference type="Pfam" id="PF26366">
    <property type="entry name" value="DUF8094"/>
    <property type="match status" value="1"/>
</dbReference>
<reference evidence="5" key="1">
    <citation type="journal article" date="2019" name="Int. J. Syst. Evol. Microbiol.">
        <title>The Global Catalogue of Microorganisms (GCM) 10K type strain sequencing project: providing services to taxonomists for standard genome sequencing and annotation.</title>
        <authorList>
            <consortium name="The Broad Institute Genomics Platform"/>
            <consortium name="The Broad Institute Genome Sequencing Center for Infectious Disease"/>
            <person name="Wu L."/>
            <person name="Ma J."/>
        </authorList>
    </citation>
    <scope>NUCLEOTIDE SEQUENCE [LARGE SCALE GENOMIC DNA]</scope>
    <source>
        <strain evidence="5">JCM 6833</strain>
    </source>
</reference>
<evidence type="ECO:0000256" key="2">
    <source>
        <dbReference type="SAM" id="SignalP"/>
    </source>
</evidence>
<keyword evidence="2" id="KW-0732">Signal</keyword>
<feature type="chain" id="PRO_5046262157" evidence="2">
    <location>
        <begin position="22"/>
        <end position="349"/>
    </location>
</feature>
<evidence type="ECO:0000313" key="4">
    <source>
        <dbReference type="EMBL" id="GAA2623004.1"/>
    </source>
</evidence>
<accession>A0ABP6CP89</accession>
<comment type="caution">
    <text evidence="4">The sequence shown here is derived from an EMBL/GenBank/DDBJ whole genome shotgun (WGS) entry which is preliminary data.</text>
</comment>
<dbReference type="InterPro" id="IPR058407">
    <property type="entry name" value="DUF8094"/>
</dbReference>
<sequence length="349" mass="37396">MLRVSRTVAAMLLAVPFAVTGCAGGEGSAARPSKATITTATPTPEPLTPQVATRHFRTFTIDDNVARAAGDERLALSWVTDGQAMLTAAEYRKAAFDGDAVREYEYGTPKLYVPKLTSYPHWFVAQVARTVKGDRKSTRETYMAFVRRSPAEGWKLSLTTLLAPKARAPKVAVDAEGYATALAPTESSVLIQPRALPGIQATLAAEGPDSVAAKVMKAGSFTTGYYSQTRKDRRKAKDHGLVLETVFVATPFPFFPLRTQNGSGLVLYALSRNSITKAKEKDKSKPPIPPDVAHLLDGTVKGTEIQTTDIFQFAAYDPVKVSGDGKVQGKADVIAETGALARAVTPPPK</sequence>
<feature type="domain" description="DUF8094" evidence="3">
    <location>
        <begin position="47"/>
        <end position="336"/>
    </location>
</feature>
<evidence type="ECO:0000313" key="5">
    <source>
        <dbReference type="Proteomes" id="UP001501509"/>
    </source>
</evidence>